<comment type="caution">
    <text evidence="2">The sequence shown here is derived from an EMBL/GenBank/DDBJ whole genome shotgun (WGS) entry which is preliminary data.</text>
</comment>
<dbReference type="EMBL" id="BARV01042709">
    <property type="protein sequence ID" value="GAI50228.1"/>
    <property type="molecule type" value="Genomic_DNA"/>
</dbReference>
<protein>
    <submittedName>
        <fullName evidence="2">Uncharacterized protein</fullName>
    </submittedName>
</protein>
<dbReference type="AlphaFoldDB" id="X1QHA6"/>
<sequence length="60" mass="6798">AKYDQLTMLEATLAPGETKVFSGVIRNLVSKRTGMPRQWVKFVGPFGEVVAPSYFRMVEY</sequence>
<accession>X1QHA6</accession>
<name>X1QHA6_9ZZZZ</name>
<organism evidence="2">
    <name type="scientific">marine sediment metagenome</name>
    <dbReference type="NCBI Taxonomy" id="412755"/>
    <lineage>
        <taxon>unclassified sequences</taxon>
        <taxon>metagenomes</taxon>
        <taxon>ecological metagenomes</taxon>
    </lineage>
</organism>
<reference evidence="2" key="1">
    <citation type="journal article" date="2014" name="Front. Microbiol.">
        <title>High frequency of phylogenetically diverse reductive dehalogenase-homologous genes in deep subseafloor sedimentary metagenomes.</title>
        <authorList>
            <person name="Kawai M."/>
            <person name="Futagami T."/>
            <person name="Toyoda A."/>
            <person name="Takaki Y."/>
            <person name="Nishi S."/>
            <person name="Hori S."/>
            <person name="Arai W."/>
            <person name="Tsubouchi T."/>
            <person name="Morono Y."/>
            <person name="Uchiyama I."/>
            <person name="Ito T."/>
            <person name="Fujiyama A."/>
            <person name="Inagaki F."/>
            <person name="Takami H."/>
        </authorList>
    </citation>
    <scope>NUCLEOTIDE SEQUENCE</scope>
    <source>
        <strain evidence="2">Expedition CK06-06</strain>
    </source>
</reference>
<feature type="non-terminal residue" evidence="2">
    <location>
        <position position="1"/>
    </location>
</feature>
<evidence type="ECO:0000313" key="1">
    <source>
        <dbReference type="EMBL" id="GAI50228.1"/>
    </source>
</evidence>
<proteinExistence type="predicted"/>
<gene>
    <name evidence="1" type="ORF">S06H3_64104</name>
    <name evidence="2" type="ORF">S06H3_64122</name>
</gene>
<evidence type="ECO:0000313" key="2">
    <source>
        <dbReference type="EMBL" id="GAI50390.1"/>
    </source>
</evidence>
<dbReference type="EMBL" id="BARV01042726">
    <property type="protein sequence ID" value="GAI50390.1"/>
    <property type="molecule type" value="Genomic_DNA"/>
</dbReference>